<evidence type="ECO:0000313" key="2">
    <source>
        <dbReference type="Proteomes" id="UP000192439"/>
    </source>
</evidence>
<protein>
    <submittedName>
        <fullName evidence="1">Uncharacterized protein</fullName>
    </submittedName>
</protein>
<reference evidence="1 2" key="1">
    <citation type="journal article" date="2018" name="Harmful Algae">
        <title>The highly heterogeneous methylated genomes and diverse restriction-modification systems of bloom-forming Microcystis.</title>
        <authorList>
            <person name="Zhao L."/>
            <person name="Song Y."/>
            <person name="Li L."/>
            <person name="Gan N."/>
            <person name="Brand J.J."/>
            <person name="Song L."/>
        </authorList>
    </citation>
    <scope>NUCLEOTIDE SEQUENCE [LARGE SCALE GENOMIC DNA]</scope>
    <source>
        <strain evidence="1 2">PCC 7806SL</strain>
    </source>
</reference>
<gene>
    <name evidence="1" type="ORF">BH695_4501</name>
</gene>
<keyword evidence="2" id="KW-1185">Reference proteome</keyword>
<dbReference type="AlphaFoldDB" id="A0AB33BWM3"/>
<evidence type="ECO:0000313" key="1">
    <source>
        <dbReference type="EMBL" id="ARI83780.1"/>
    </source>
</evidence>
<name>A0AB33BWM3_MICA7</name>
<proteinExistence type="predicted"/>
<organism evidence="1 2">
    <name type="scientific">Microcystis aeruginosa PCC 7806SL</name>
    <dbReference type="NCBI Taxonomy" id="1903187"/>
    <lineage>
        <taxon>Bacteria</taxon>
        <taxon>Bacillati</taxon>
        <taxon>Cyanobacteriota</taxon>
        <taxon>Cyanophyceae</taxon>
        <taxon>Oscillatoriophycideae</taxon>
        <taxon>Chroococcales</taxon>
        <taxon>Microcystaceae</taxon>
        <taxon>Microcystis</taxon>
    </lineage>
</organism>
<sequence length="48" mass="5353">MIDNLKLSPSHPEAADNRSLKNVKLEKIKEVVIIKLKIDFASDPPCPP</sequence>
<dbReference type="Proteomes" id="UP000192439">
    <property type="component" value="Chromosome"/>
</dbReference>
<accession>A0AB33BWM3</accession>
<dbReference type="EMBL" id="CP020771">
    <property type="protein sequence ID" value="ARI83780.1"/>
    <property type="molecule type" value="Genomic_DNA"/>
</dbReference>